<sequence>AAKEAQKRIPPSELFRKETDKYSVFDERGIPTHDASGQELTKSALKKLVKLYEAQEKKYKEYLKSTGWTNSAIDASTAC</sequence>
<accession>A0A8S3ZUW7</accession>
<gene>
    <name evidence="1" type="ORF">CUNI_LOCUS18817</name>
</gene>
<keyword evidence="2" id="KW-1185">Reference proteome</keyword>
<dbReference type="Proteomes" id="UP000678393">
    <property type="component" value="Unassembled WGS sequence"/>
</dbReference>
<comment type="caution">
    <text evidence="1">The sequence shown here is derived from an EMBL/GenBank/DDBJ whole genome shotgun (WGS) entry which is preliminary data.</text>
</comment>
<organism evidence="1 2">
    <name type="scientific">Candidula unifasciata</name>
    <dbReference type="NCBI Taxonomy" id="100452"/>
    <lineage>
        <taxon>Eukaryota</taxon>
        <taxon>Metazoa</taxon>
        <taxon>Spiralia</taxon>
        <taxon>Lophotrochozoa</taxon>
        <taxon>Mollusca</taxon>
        <taxon>Gastropoda</taxon>
        <taxon>Heterobranchia</taxon>
        <taxon>Euthyneura</taxon>
        <taxon>Panpulmonata</taxon>
        <taxon>Eupulmonata</taxon>
        <taxon>Stylommatophora</taxon>
        <taxon>Helicina</taxon>
        <taxon>Helicoidea</taxon>
        <taxon>Geomitridae</taxon>
        <taxon>Candidula</taxon>
    </lineage>
</organism>
<dbReference type="EMBL" id="CAJHNH020006046">
    <property type="protein sequence ID" value="CAG5133259.1"/>
    <property type="molecule type" value="Genomic_DNA"/>
</dbReference>
<evidence type="ECO:0000313" key="2">
    <source>
        <dbReference type="Proteomes" id="UP000678393"/>
    </source>
</evidence>
<name>A0A8S3ZUW7_9EUPU</name>
<protein>
    <submittedName>
        <fullName evidence="1">Uncharacterized protein</fullName>
    </submittedName>
</protein>
<dbReference type="OrthoDB" id="438179at2759"/>
<reference evidence="1" key="1">
    <citation type="submission" date="2021-04" db="EMBL/GenBank/DDBJ databases">
        <authorList>
            <consortium name="Molecular Ecology Group"/>
        </authorList>
    </citation>
    <scope>NUCLEOTIDE SEQUENCE</scope>
</reference>
<proteinExistence type="predicted"/>
<feature type="non-terminal residue" evidence="1">
    <location>
        <position position="79"/>
    </location>
</feature>
<dbReference type="AlphaFoldDB" id="A0A8S3ZUW7"/>
<evidence type="ECO:0000313" key="1">
    <source>
        <dbReference type="EMBL" id="CAG5133259.1"/>
    </source>
</evidence>